<dbReference type="PRINTS" id="PR00887">
    <property type="entry name" value="SSRCOGNITION"/>
</dbReference>
<dbReference type="InterPro" id="IPR050454">
    <property type="entry name" value="RTT106/SSRP1_HistChap/FACT"/>
</dbReference>
<comment type="similarity">
    <text evidence="1 9">Belongs to the SSRP1 family.</text>
</comment>
<dbReference type="AlphaFoldDB" id="A0A2G5F3F5"/>
<evidence type="ECO:0000256" key="4">
    <source>
        <dbReference type="ARBA" id="ARBA00022763"/>
    </source>
</evidence>
<protein>
    <recommendedName>
        <fullName evidence="9">FACT complex subunit SSRP1</fullName>
    </recommendedName>
</protein>
<keyword evidence="12" id="KW-1185">Reference proteome</keyword>
<dbReference type="STRING" id="218851.A0A2G5F3F5"/>
<dbReference type="PANTHER" id="PTHR45849:SF1">
    <property type="entry name" value="FACT COMPLEX SUBUNIT SSRP1"/>
    <property type="match status" value="1"/>
</dbReference>
<organism evidence="11 12">
    <name type="scientific">Aquilegia coerulea</name>
    <name type="common">Rocky mountain columbine</name>
    <dbReference type="NCBI Taxonomy" id="218851"/>
    <lineage>
        <taxon>Eukaryota</taxon>
        <taxon>Viridiplantae</taxon>
        <taxon>Streptophyta</taxon>
        <taxon>Embryophyta</taxon>
        <taxon>Tracheophyta</taxon>
        <taxon>Spermatophyta</taxon>
        <taxon>Magnoliopsida</taxon>
        <taxon>Ranunculales</taxon>
        <taxon>Ranunculaceae</taxon>
        <taxon>Thalictroideae</taxon>
        <taxon>Aquilegia</taxon>
    </lineage>
</organism>
<dbReference type="GO" id="GO:0035101">
    <property type="term" value="C:FACT complex"/>
    <property type="evidence" value="ECO:0007669"/>
    <property type="project" value="TreeGrafter"/>
</dbReference>
<keyword evidence="2 9" id="KW-0158">Chromosome</keyword>
<dbReference type="InParanoid" id="A0A2G5F3F5"/>
<dbReference type="GO" id="GO:0031491">
    <property type="term" value="F:nucleosome binding"/>
    <property type="evidence" value="ECO:0007669"/>
    <property type="project" value="TreeGrafter"/>
</dbReference>
<gene>
    <name evidence="11" type="ORF">AQUCO_00200517v1</name>
</gene>
<dbReference type="EMBL" id="KZ305019">
    <property type="protein sequence ID" value="PIA62555.1"/>
    <property type="molecule type" value="Genomic_DNA"/>
</dbReference>
<proteinExistence type="inferred from homology"/>
<reference evidence="11 12" key="1">
    <citation type="submission" date="2017-09" db="EMBL/GenBank/DDBJ databases">
        <title>WGS assembly of Aquilegia coerulea Goldsmith.</title>
        <authorList>
            <person name="Hodges S."/>
            <person name="Kramer E."/>
            <person name="Nordborg M."/>
            <person name="Tomkins J."/>
            <person name="Borevitz J."/>
            <person name="Derieg N."/>
            <person name="Yan J."/>
            <person name="Mihaltcheva S."/>
            <person name="Hayes R.D."/>
            <person name="Rokhsar D."/>
        </authorList>
    </citation>
    <scope>NUCLEOTIDE SEQUENCE [LARGE SCALE GENOMIC DNA]</scope>
    <source>
        <strain evidence="12">cv. Goldsmith</strain>
    </source>
</reference>
<dbReference type="GO" id="GO:0006281">
    <property type="term" value="P:DNA repair"/>
    <property type="evidence" value="ECO:0007669"/>
    <property type="project" value="UniProtKB-KW"/>
</dbReference>
<dbReference type="Gene3D" id="2.30.29.150">
    <property type="match status" value="1"/>
</dbReference>
<evidence type="ECO:0000259" key="10">
    <source>
        <dbReference type="SMART" id="SM01287"/>
    </source>
</evidence>
<name>A0A2G5F3F5_AQUCA</name>
<dbReference type="InterPro" id="IPR000969">
    <property type="entry name" value="SSRP1/POB3"/>
</dbReference>
<evidence type="ECO:0000313" key="12">
    <source>
        <dbReference type="Proteomes" id="UP000230069"/>
    </source>
</evidence>
<evidence type="ECO:0000313" key="11">
    <source>
        <dbReference type="EMBL" id="PIA62555.1"/>
    </source>
</evidence>
<dbReference type="InterPro" id="IPR013719">
    <property type="entry name" value="RTT106/SPT16-like_middle_dom"/>
</dbReference>
<accession>A0A2G5F3F5</accession>
<dbReference type="PANTHER" id="PTHR45849">
    <property type="entry name" value="FACT COMPLEX SUBUNIT SSRP1"/>
    <property type="match status" value="1"/>
</dbReference>
<dbReference type="InterPro" id="IPR011993">
    <property type="entry name" value="PH-like_dom_sf"/>
</dbReference>
<evidence type="ECO:0000256" key="2">
    <source>
        <dbReference type="ARBA" id="ARBA00022454"/>
    </source>
</evidence>
<keyword evidence="6 9" id="KW-0804">Transcription</keyword>
<comment type="function">
    <text evidence="9">Component of the FACT complex, a general chromatin factor that acts to reorganize nucleosomes. The FACT complex is involved in multiple processes that require DNA as a template such as mRNA elongation, DNA replication and DNA repair. During transcription elongation the FACT complex acts as a histone chaperone that both destabilizes and restores nucleosomal structure. It facilitates the passage of RNA polymerase II and transcription by promoting the dissociation of one histone H2A-H2B dimer from the nucleosome, then subsequently promotes the reestablishment of the nucleosome following the passage of RNA polymerase II.</text>
</comment>
<evidence type="ECO:0000256" key="9">
    <source>
        <dbReference type="RuleBase" id="RU364013"/>
    </source>
</evidence>
<evidence type="ECO:0000256" key="3">
    <source>
        <dbReference type="ARBA" id="ARBA00022705"/>
    </source>
</evidence>
<dbReference type="SMART" id="SM01287">
    <property type="entry name" value="Rtt106"/>
    <property type="match status" value="1"/>
</dbReference>
<keyword evidence="3 9" id="KW-0235">DNA replication</keyword>
<evidence type="ECO:0000256" key="7">
    <source>
        <dbReference type="ARBA" id="ARBA00023204"/>
    </source>
</evidence>
<evidence type="ECO:0000256" key="5">
    <source>
        <dbReference type="ARBA" id="ARBA00023015"/>
    </source>
</evidence>
<dbReference type="Pfam" id="PF08512">
    <property type="entry name" value="Rttp106-like_middle"/>
    <property type="match status" value="1"/>
</dbReference>
<dbReference type="GO" id="GO:0003677">
    <property type="term" value="F:DNA binding"/>
    <property type="evidence" value="ECO:0007669"/>
    <property type="project" value="InterPro"/>
</dbReference>
<keyword evidence="5 9" id="KW-0805">Transcription regulation</keyword>
<dbReference type="OrthoDB" id="1700664at2759"/>
<evidence type="ECO:0000256" key="1">
    <source>
        <dbReference type="ARBA" id="ARBA00010060"/>
    </source>
</evidence>
<sequence>MNEDLLNNKYKEKLRASYKGLIHEVFTLILRGLSGAKVTRPGQFRSYENGYGVISSLGDDDGVLYPLENGFFFLPVPPTLIIMDEVNYVEIQRRGYGGTSMHYFDLLVKLKSEQELVFLDIRRSEYDNLIMFISEKGLKIHNFGGETADGAPPSHLERIREIADGSDDKVDLTYV</sequence>
<dbReference type="Proteomes" id="UP000230069">
    <property type="component" value="Unassembled WGS sequence"/>
</dbReference>
<comment type="subcellular location">
    <subcellularLocation>
        <location evidence="9">Nucleus</location>
    </subcellularLocation>
    <subcellularLocation>
        <location evidence="9">Chromosome</location>
    </subcellularLocation>
</comment>
<keyword evidence="4 9" id="KW-0227">DNA damage</keyword>
<evidence type="ECO:0000256" key="6">
    <source>
        <dbReference type="ARBA" id="ARBA00023163"/>
    </source>
</evidence>
<keyword evidence="7 9" id="KW-0234">DNA repair</keyword>
<dbReference type="Gene3D" id="2.30.29.30">
    <property type="entry name" value="Pleckstrin-homology domain (PH domain)/Phosphotyrosine-binding domain (PTB)"/>
    <property type="match status" value="1"/>
</dbReference>
<evidence type="ECO:0000256" key="8">
    <source>
        <dbReference type="ARBA" id="ARBA00023242"/>
    </source>
</evidence>
<feature type="domain" description="Histone chaperone RTT106/FACT complex subunit SPT16-like middle" evidence="10">
    <location>
        <begin position="50"/>
        <end position="143"/>
    </location>
</feature>
<dbReference type="GO" id="GO:0006260">
    <property type="term" value="P:DNA replication"/>
    <property type="evidence" value="ECO:0007669"/>
    <property type="project" value="UniProtKB-KW"/>
</dbReference>
<dbReference type="SUPFAM" id="SSF50729">
    <property type="entry name" value="PH domain-like"/>
    <property type="match status" value="1"/>
</dbReference>
<dbReference type="GO" id="GO:0042393">
    <property type="term" value="F:histone binding"/>
    <property type="evidence" value="ECO:0007669"/>
    <property type="project" value="TreeGrafter"/>
</dbReference>
<keyword evidence="8 9" id="KW-0539">Nucleus</keyword>